<keyword evidence="1" id="KW-0812">Transmembrane</keyword>
<name>A0A8S9T4T7_9CYAN</name>
<feature type="transmembrane region" description="Helical" evidence="1">
    <location>
        <begin position="54"/>
        <end position="77"/>
    </location>
</feature>
<dbReference type="Proteomes" id="UP000029738">
    <property type="component" value="Unassembled WGS sequence"/>
</dbReference>
<organism evidence="2 3">
    <name type="scientific">Tolypothrix bouteillei VB521301</name>
    <dbReference type="NCBI Taxonomy" id="1479485"/>
    <lineage>
        <taxon>Bacteria</taxon>
        <taxon>Bacillati</taxon>
        <taxon>Cyanobacteriota</taxon>
        <taxon>Cyanophyceae</taxon>
        <taxon>Nostocales</taxon>
        <taxon>Tolypothrichaceae</taxon>
        <taxon>Tolypothrix</taxon>
    </lineage>
</organism>
<feature type="transmembrane region" description="Helical" evidence="1">
    <location>
        <begin position="220"/>
        <end position="242"/>
    </location>
</feature>
<dbReference type="PANTHER" id="PTHR23526">
    <property type="entry name" value="INTEGRAL MEMBRANE TRANSPORT PROTEIN-RELATED"/>
    <property type="match status" value="1"/>
</dbReference>
<feature type="transmembrane region" description="Helical" evidence="1">
    <location>
        <begin position="433"/>
        <end position="456"/>
    </location>
</feature>
<feature type="transmembrane region" description="Helical" evidence="1">
    <location>
        <begin position="116"/>
        <end position="138"/>
    </location>
</feature>
<dbReference type="InterPro" id="IPR036259">
    <property type="entry name" value="MFS_trans_sf"/>
</dbReference>
<keyword evidence="1" id="KW-0472">Membrane</keyword>
<dbReference type="AlphaFoldDB" id="A0A8S9T4T7"/>
<feature type="transmembrane region" description="Helical" evidence="1">
    <location>
        <begin position="194"/>
        <end position="214"/>
    </location>
</feature>
<comment type="caution">
    <text evidence="2">The sequence shown here is derived from an EMBL/GenBank/DDBJ whole genome shotgun (WGS) entry which is preliminary data.</text>
</comment>
<feature type="transmembrane region" description="Helical" evidence="1">
    <location>
        <begin position="89"/>
        <end position="109"/>
    </location>
</feature>
<gene>
    <name evidence="2" type="ORF">DA73_0400014480</name>
</gene>
<dbReference type="Pfam" id="PF07690">
    <property type="entry name" value="MFS_1"/>
    <property type="match status" value="1"/>
</dbReference>
<feature type="transmembrane region" description="Helical" evidence="1">
    <location>
        <begin position="404"/>
        <end position="427"/>
    </location>
</feature>
<feature type="transmembrane region" description="Helical" evidence="1">
    <location>
        <begin position="308"/>
        <end position="329"/>
    </location>
</feature>
<accession>A0A8S9T4T7</accession>
<feature type="transmembrane region" description="Helical" evidence="1">
    <location>
        <begin position="278"/>
        <end position="296"/>
    </location>
</feature>
<dbReference type="GO" id="GO:0022857">
    <property type="term" value="F:transmembrane transporter activity"/>
    <property type="evidence" value="ECO:0007669"/>
    <property type="project" value="InterPro"/>
</dbReference>
<keyword evidence="3" id="KW-1185">Reference proteome</keyword>
<dbReference type="PANTHER" id="PTHR23526:SF2">
    <property type="entry name" value="MAJOR FACILITATOR SUPERFAMILY (MFS) PROFILE DOMAIN-CONTAINING PROTEIN"/>
    <property type="match status" value="1"/>
</dbReference>
<evidence type="ECO:0000313" key="3">
    <source>
        <dbReference type="Proteomes" id="UP000029738"/>
    </source>
</evidence>
<evidence type="ECO:0000313" key="2">
    <source>
        <dbReference type="EMBL" id="KAF3886549.1"/>
    </source>
</evidence>
<evidence type="ECO:0000256" key="1">
    <source>
        <dbReference type="SAM" id="Phobius"/>
    </source>
</evidence>
<feature type="transmembrane region" description="Helical" evidence="1">
    <location>
        <begin position="341"/>
        <end position="358"/>
    </location>
</feature>
<dbReference type="Gene3D" id="1.20.1250.20">
    <property type="entry name" value="MFS general substrate transporter like domains"/>
    <property type="match status" value="2"/>
</dbReference>
<sequence length="485" mass="52965">MSGEQEDNLFMETSPIPIQEILEDRAITETVLPLTLKPLFKISKPEIRKSLKALTLESVFATTFYSIIGGALLSNFLLQLGAGAVEIGLLASIPQVVNLLQPIGAYLIDRNTSFRWYAICIFTPSRLLWVILLPAIWLVTSSQIAGHQVVHLTLVIIAVANVIESLGRAPWLGWTAVLVPQRLRGRYFGFRNSILSLMNLIGVPLLGFTVSAWPGGTVQGYGAVLALGIVLGLISQICQLFITDVNPQLLKVAGAETSQVQPKGVDFGFLKDTNFLKFLFYLAIWCFAVNISAPFFNLYMLDNLNIDISAITIYHGLGTGANMLMLLLWGKLADRIGNRPILVVVGLLVGITPLLWLGVRADEISLWIWLPLLHLLAGATWAAIDLCTNNLMMGVAPVASQSKYFAIAGAIAGVMGAMGITTGSLIATRWSASGLLVLFVLSGILRLFALLPLIFVREQRSVPLEQLWQVLFSSQQQKVLVQSQD</sequence>
<dbReference type="InterPro" id="IPR011701">
    <property type="entry name" value="MFS"/>
</dbReference>
<feature type="transmembrane region" description="Helical" evidence="1">
    <location>
        <begin position="144"/>
        <end position="163"/>
    </location>
</feature>
<protein>
    <submittedName>
        <fullName evidence="2">MFS transporter</fullName>
    </submittedName>
</protein>
<dbReference type="EMBL" id="JHEG04000001">
    <property type="protein sequence ID" value="KAF3886549.1"/>
    <property type="molecule type" value="Genomic_DNA"/>
</dbReference>
<dbReference type="SUPFAM" id="SSF103473">
    <property type="entry name" value="MFS general substrate transporter"/>
    <property type="match status" value="1"/>
</dbReference>
<dbReference type="InterPro" id="IPR052528">
    <property type="entry name" value="Sugar_transport-like"/>
</dbReference>
<proteinExistence type="predicted"/>
<feature type="transmembrane region" description="Helical" evidence="1">
    <location>
        <begin position="364"/>
        <end position="384"/>
    </location>
</feature>
<keyword evidence="1" id="KW-1133">Transmembrane helix</keyword>
<reference evidence="2" key="1">
    <citation type="journal article" date="2015" name="Genome Announc.">
        <title>Draft Genome Sequence of Tolypothrix boutellei Strain VB521301.</title>
        <authorList>
            <person name="Chandrababunaidu M.M."/>
            <person name="Singh D."/>
            <person name="Sen D."/>
            <person name="Bhan S."/>
            <person name="Das S."/>
            <person name="Gupta A."/>
            <person name="Adhikary S.P."/>
            <person name="Tripathy S."/>
        </authorList>
    </citation>
    <scope>NUCLEOTIDE SEQUENCE</scope>
    <source>
        <strain evidence="2">VB521301</strain>
    </source>
</reference>
<reference evidence="2" key="2">
    <citation type="submission" date="2019-11" db="EMBL/GenBank/DDBJ databases">
        <title>Improved Assembly of Tolypothrix boutellei genome.</title>
        <authorList>
            <person name="Sarangi A.N."/>
            <person name="Mukherjee M."/>
            <person name="Ghosh S."/>
            <person name="Singh D."/>
            <person name="Das A."/>
            <person name="Kant S."/>
            <person name="Prusty A."/>
            <person name="Tripathy S."/>
        </authorList>
    </citation>
    <scope>NUCLEOTIDE SEQUENCE</scope>
    <source>
        <strain evidence="2">VB521301</strain>
    </source>
</reference>